<dbReference type="EMBL" id="LAZR01005795">
    <property type="protein sequence ID" value="KKM97069.1"/>
    <property type="molecule type" value="Genomic_DNA"/>
</dbReference>
<dbReference type="Gene3D" id="3.90.950.10">
    <property type="match status" value="1"/>
</dbReference>
<dbReference type="InterPro" id="IPR002637">
    <property type="entry name" value="RdgB/HAM1"/>
</dbReference>
<dbReference type="SUPFAM" id="SSF52972">
    <property type="entry name" value="ITPase-like"/>
    <property type="match status" value="1"/>
</dbReference>
<dbReference type="GO" id="GO:0047429">
    <property type="term" value="F:nucleoside triphosphate diphosphatase activity"/>
    <property type="evidence" value="ECO:0007669"/>
    <property type="project" value="InterPro"/>
</dbReference>
<dbReference type="InterPro" id="IPR029001">
    <property type="entry name" value="ITPase-like_fam"/>
</dbReference>
<dbReference type="GO" id="GO:0009143">
    <property type="term" value="P:nucleoside triphosphate catabolic process"/>
    <property type="evidence" value="ECO:0007669"/>
    <property type="project" value="InterPro"/>
</dbReference>
<protein>
    <recommendedName>
        <fullName evidence="4">Non-canonical purine NTP pyrophosphatase, RdgB/HAM1 family</fullName>
    </recommendedName>
</protein>
<evidence type="ECO:0008006" key="4">
    <source>
        <dbReference type="Google" id="ProtNLM"/>
    </source>
</evidence>
<evidence type="ECO:0000256" key="1">
    <source>
        <dbReference type="ARBA" id="ARBA00008023"/>
    </source>
</evidence>
<dbReference type="PANTHER" id="PTHR11067">
    <property type="entry name" value="INOSINE TRIPHOSPHATE PYROPHOSPHATASE/HAM1 PROTEIN"/>
    <property type="match status" value="1"/>
</dbReference>
<name>A0A0F9LPN1_9ZZZZ</name>
<dbReference type="GO" id="GO:0005737">
    <property type="term" value="C:cytoplasm"/>
    <property type="evidence" value="ECO:0007669"/>
    <property type="project" value="TreeGrafter"/>
</dbReference>
<evidence type="ECO:0000313" key="3">
    <source>
        <dbReference type="EMBL" id="KKM97069.1"/>
    </source>
</evidence>
<reference evidence="3" key="1">
    <citation type="journal article" date="2015" name="Nature">
        <title>Complex archaea that bridge the gap between prokaryotes and eukaryotes.</title>
        <authorList>
            <person name="Spang A."/>
            <person name="Saw J.H."/>
            <person name="Jorgensen S.L."/>
            <person name="Zaremba-Niedzwiedzka K."/>
            <person name="Martijn J."/>
            <person name="Lind A.E."/>
            <person name="van Eijk R."/>
            <person name="Schleper C."/>
            <person name="Guy L."/>
            <person name="Ettema T.J."/>
        </authorList>
    </citation>
    <scope>NUCLEOTIDE SEQUENCE</scope>
</reference>
<dbReference type="Pfam" id="PF01725">
    <property type="entry name" value="Ham1p_like"/>
    <property type="match status" value="1"/>
</dbReference>
<comment type="caution">
    <text evidence="3">The sequence shown here is derived from an EMBL/GenBank/DDBJ whole genome shotgun (WGS) entry which is preliminary data.</text>
</comment>
<dbReference type="PANTHER" id="PTHR11067:SF9">
    <property type="entry name" value="INOSINE TRIPHOSPHATE PYROPHOSPHATASE"/>
    <property type="match status" value="1"/>
</dbReference>
<dbReference type="AlphaFoldDB" id="A0A0F9LPN1"/>
<sequence>MILIMTSDKKIIYFITTNVHKFNEIFDMFKRKDLKYSLKQNKSETTEIQADSLKNVALFKLKSVKHKIKSSFFVEDSGFFIDVPLNGFPGVFSSYVLNTIGNKGILKLIDDFNTSRAHFSTEVALYFKPFDKILFFSGNVAGKISKTIRGKGGFGFDPIFIPDLLPNKTFAEISTSEKNSISHRSQATNKLLRFLESN</sequence>
<proteinExistence type="inferred from homology"/>
<dbReference type="NCBIfam" id="TIGR00042">
    <property type="entry name" value="RdgB/HAM1 family non-canonical purine NTP pyrophosphatase"/>
    <property type="match status" value="1"/>
</dbReference>
<gene>
    <name evidence="3" type="ORF">LCGC14_1171800</name>
</gene>
<keyword evidence="2" id="KW-0378">Hydrolase</keyword>
<dbReference type="CDD" id="cd00515">
    <property type="entry name" value="HAM1"/>
    <property type="match status" value="1"/>
</dbReference>
<organism evidence="3">
    <name type="scientific">marine sediment metagenome</name>
    <dbReference type="NCBI Taxonomy" id="412755"/>
    <lineage>
        <taxon>unclassified sequences</taxon>
        <taxon>metagenomes</taxon>
        <taxon>ecological metagenomes</taxon>
    </lineage>
</organism>
<evidence type="ECO:0000256" key="2">
    <source>
        <dbReference type="ARBA" id="ARBA00022801"/>
    </source>
</evidence>
<accession>A0A0F9LPN1</accession>
<comment type="similarity">
    <text evidence="1">Belongs to the HAM1 NTPase family.</text>
</comment>